<evidence type="ECO:0000256" key="7">
    <source>
        <dbReference type="PIRSR" id="PIRSR601952-2"/>
    </source>
</evidence>
<comment type="cofactor">
    <cofactor evidence="7">
        <name>Mg(2+)</name>
        <dbReference type="ChEBI" id="CHEBI:18420"/>
    </cofactor>
    <text evidence="7">Binds 1 Mg(2+) ion.</text>
</comment>
<dbReference type="InterPro" id="IPR019931">
    <property type="entry name" value="LPXTG_anchor"/>
</dbReference>
<evidence type="ECO:0000256" key="11">
    <source>
        <dbReference type="SAM" id="SignalP"/>
    </source>
</evidence>
<sequence length="576" mass="58844">MKQHAAPLLAGGFAIALAVGGTAAAGSAPAVAAETETSPKNVIVLIGDGMGYNHIDFLNAQTTGETHWQVERGGDDKVIPSGQNTDPTEGWQSWNHLGMSTNWHDGPVYDPAKSWSDFEWNKDNPTDSAAAGTAMATGVKTYNAGIGVDMAGAEVENLSERAQQLGKSAGVVSSVPFSHATPAAYSSHDESRNNYHSIANQQVTGDLDVVIGAGHPFYDDNHQPMTQGDFSYISQADWEAVSTGQTDRAFLESRADFEALTTGETPEKVFGVPQVGSTLQQGRDSGAPMNDVPNLATLAQGAINTLDANEEGFFLMVEGGAIDWTGHANESDRNLEEVADFDTAVDSVIDWVETNSNWDETLVVVTADHETGYLYGEQEGDFSSIIPAGADAEEGTLPTHTWNSDNHTNQLVPFFTKGAGTDQLNALGTGLDLVRGHYLDNTSMAAWLLDDAWAVAEEPEPPAADADADAGGAADAAGTADAGAAADAAGGADGSAGAGADGAAGVGGAADGGDTAAGASGGADSGGQVETSAKGGNLARTGAESLALPIGLAAGALVLVGGVLLALRARKGASIE</sequence>
<feature type="transmembrane region" description="Helical" evidence="10">
    <location>
        <begin position="546"/>
        <end position="567"/>
    </location>
</feature>
<evidence type="ECO:0000256" key="3">
    <source>
        <dbReference type="ARBA" id="ARBA00022553"/>
    </source>
</evidence>
<evidence type="ECO:0000256" key="6">
    <source>
        <dbReference type="PIRSR" id="PIRSR601952-1"/>
    </source>
</evidence>
<feature type="binding site" evidence="7">
    <location>
        <position position="179"/>
    </location>
    <ligand>
        <name>Mg(2+)</name>
        <dbReference type="ChEBI" id="CHEBI:18420"/>
    </ligand>
</feature>
<feature type="active site" description="Phosphoserine intermediate" evidence="6">
    <location>
        <position position="128"/>
    </location>
</feature>
<dbReference type="PANTHER" id="PTHR11596:SF5">
    <property type="entry name" value="ALKALINE PHOSPHATASE"/>
    <property type="match status" value="1"/>
</dbReference>
<feature type="chain" id="PRO_5037343692" evidence="11">
    <location>
        <begin position="33"/>
        <end position="576"/>
    </location>
</feature>
<protein>
    <submittedName>
        <fullName evidence="13">Alkaline phosphatase</fullName>
    </submittedName>
</protein>
<evidence type="ECO:0000256" key="5">
    <source>
        <dbReference type="ARBA" id="ARBA00023088"/>
    </source>
</evidence>
<feature type="binding site" evidence="7">
    <location>
        <position position="318"/>
    </location>
    <ligand>
        <name>Mg(2+)</name>
        <dbReference type="ChEBI" id="CHEBI:18420"/>
    </ligand>
</feature>
<proteinExistence type="inferred from homology"/>
<dbReference type="SMART" id="SM00098">
    <property type="entry name" value="alkPPc"/>
    <property type="match status" value="1"/>
</dbReference>
<keyword evidence="4 11" id="KW-0732">Signal</keyword>
<accession>A0A939QEA5</accession>
<keyword evidence="1" id="KW-0134">Cell wall</keyword>
<name>A0A939QEA5_9MICO</name>
<comment type="similarity">
    <text evidence="8">Belongs to the alkaline phosphatase family.</text>
</comment>
<keyword evidence="5" id="KW-0572">Peptidoglycan-anchor</keyword>
<organism evidence="13 14">
    <name type="scientific">Leucobacter tardus</name>
    <dbReference type="NCBI Taxonomy" id="501483"/>
    <lineage>
        <taxon>Bacteria</taxon>
        <taxon>Bacillati</taxon>
        <taxon>Actinomycetota</taxon>
        <taxon>Actinomycetes</taxon>
        <taxon>Micrococcales</taxon>
        <taxon>Microbacteriaceae</taxon>
        <taxon>Leucobacter</taxon>
    </lineage>
</organism>
<dbReference type="SUPFAM" id="SSF53649">
    <property type="entry name" value="Alkaline phosphatase-like"/>
    <property type="match status" value="1"/>
</dbReference>
<feature type="binding site" evidence="7">
    <location>
        <position position="48"/>
    </location>
    <ligand>
        <name>Mg(2+)</name>
        <dbReference type="ChEBI" id="CHEBI:18420"/>
    </ligand>
</feature>
<gene>
    <name evidence="13" type="ORF">J4H85_09735</name>
</gene>
<dbReference type="InterPro" id="IPR001952">
    <property type="entry name" value="Alkaline_phosphatase"/>
</dbReference>
<feature type="signal peptide" evidence="11">
    <location>
        <begin position="1"/>
        <end position="32"/>
    </location>
</feature>
<dbReference type="Gene3D" id="3.40.720.10">
    <property type="entry name" value="Alkaline Phosphatase, subunit A"/>
    <property type="match status" value="1"/>
</dbReference>
<dbReference type="GO" id="GO:0046872">
    <property type="term" value="F:metal ion binding"/>
    <property type="evidence" value="ECO:0007669"/>
    <property type="project" value="UniProtKB-KW"/>
</dbReference>
<feature type="binding site" evidence="7">
    <location>
        <position position="323"/>
    </location>
    <ligand>
        <name>Zn(2+)</name>
        <dbReference type="ChEBI" id="CHEBI:29105"/>
        <label>2</label>
    </ligand>
</feature>
<feature type="binding site" evidence="7">
    <location>
        <position position="327"/>
    </location>
    <ligand>
        <name>Zn(2+)</name>
        <dbReference type="ChEBI" id="CHEBI:29105"/>
        <label>2</label>
    </ligand>
</feature>
<dbReference type="EMBL" id="JAGFBF010000005">
    <property type="protein sequence ID" value="MBO2990271.1"/>
    <property type="molecule type" value="Genomic_DNA"/>
</dbReference>
<feature type="binding site" evidence="7">
    <location>
        <position position="48"/>
    </location>
    <ligand>
        <name>Zn(2+)</name>
        <dbReference type="ChEBI" id="CHEBI:29105"/>
        <label>2</label>
    </ligand>
</feature>
<evidence type="ECO:0000259" key="12">
    <source>
        <dbReference type="PROSITE" id="PS50847"/>
    </source>
</evidence>
<keyword evidence="2" id="KW-0964">Secreted</keyword>
<evidence type="ECO:0000256" key="9">
    <source>
        <dbReference type="SAM" id="MobiDB-lite"/>
    </source>
</evidence>
<evidence type="ECO:0000256" key="8">
    <source>
        <dbReference type="RuleBase" id="RU003946"/>
    </source>
</evidence>
<feature type="binding site" evidence="7">
    <location>
        <position position="368"/>
    </location>
    <ligand>
        <name>Zn(2+)</name>
        <dbReference type="ChEBI" id="CHEBI:29105"/>
        <label>2</label>
    </ligand>
</feature>
<dbReference type="PRINTS" id="PR00113">
    <property type="entry name" value="ALKPHPHTASE"/>
</dbReference>
<evidence type="ECO:0000256" key="2">
    <source>
        <dbReference type="ARBA" id="ARBA00022525"/>
    </source>
</evidence>
<evidence type="ECO:0000256" key="10">
    <source>
        <dbReference type="SAM" id="Phobius"/>
    </source>
</evidence>
<reference evidence="13" key="1">
    <citation type="submission" date="2021-03" db="EMBL/GenBank/DDBJ databases">
        <title>Leucobacter chromiisoli sp. nov., isolated from chromium-containing soil of chemical plant.</title>
        <authorList>
            <person name="Xu Z."/>
        </authorList>
    </citation>
    <scope>NUCLEOTIDE SEQUENCE</scope>
    <source>
        <strain evidence="13">K 70/01</strain>
    </source>
</reference>
<keyword evidence="3" id="KW-0597">Phosphoprotein</keyword>
<keyword evidence="7" id="KW-0479">Metal-binding</keyword>
<dbReference type="Pfam" id="PF00245">
    <property type="entry name" value="Alk_phosphatase"/>
    <property type="match status" value="1"/>
</dbReference>
<dbReference type="CDD" id="cd16012">
    <property type="entry name" value="ALP"/>
    <property type="match status" value="1"/>
</dbReference>
<keyword evidence="10" id="KW-0812">Transmembrane</keyword>
<feature type="domain" description="Gram-positive cocci surface proteins LPxTG" evidence="12">
    <location>
        <begin position="538"/>
        <end position="576"/>
    </location>
</feature>
<dbReference type="PANTHER" id="PTHR11596">
    <property type="entry name" value="ALKALINE PHOSPHATASE"/>
    <property type="match status" value="1"/>
</dbReference>
<evidence type="ECO:0000313" key="14">
    <source>
        <dbReference type="Proteomes" id="UP000668403"/>
    </source>
</evidence>
<dbReference type="PROSITE" id="PS50847">
    <property type="entry name" value="GRAM_POS_ANCHORING"/>
    <property type="match status" value="1"/>
</dbReference>
<keyword evidence="10" id="KW-1133">Transmembrane helix</keyword>
<dbReference type="RefSeq" id="WP_208239132.1">
    <property type="nucleotide sequence ID" value="NZ_BAAAQU010000002.1"/>
</dbReference>
<feature type="binding site" evidence="7">
    <location>
        <position position="181"/>
    </location>
    <ligand>
        <name>Mg(2+)</name>
        <dbReference type="ChEBI" id="CHEBI:18420"/>
    </ligand>
</feature>
<dbReference type="Proteomes" id="UP000668403">
    <property type="component" value="Unassembled WGS sequence"/>
</dbReference>
<comment type="cofactor">
    <cofactor evidence="7">
        <name>Zn(2+)</name>
        <dbReference type="ChEBI" id="CHEBI:29105"/>
    </cofactor>
    <text evidence="7">Binds 2 Zn(2+) ions.</text>
</comment>
<dbReference type="AlphaFoldDB" id="A0A939QEA5"/>
<keyword evidence="10" id="KW-0472">Membrane</keyword>
<keyword evidence="7" id="KW-0460">Magnesium</keyword>
<evidence type="ECO:0000256" key="4">
    <source>
        <dbReference type="ARBA" id="ARBA00022729"/>
    </source>
</evidence>
<dbReference type="InterPro" id="IPR017850">
    <property type="entry name" value="Alkaline_phosphatase_core_sf"/>
</dbReference>
<keyword evidence="7" id="KW-0862">Zinc</keyword>
<comment type="caution">
    <text evidence="13">The sequence shown here is derived from an EMBL/GenBank/DDBJ whole genome shotgun (WGS) entry which is preliminary data.</text>
</comment>
<feature type="compositionally biased region" description="Gly residues" evidence="9">
    <location>
        <begin position="491"/>
        <end position="511"/>
    </location>
</feature>
<keyword evidence="14" id="KW-1185">Reference proteome</keyword>
<evidence type="ECO:0000313" key="13">
    <source>
        <dbReference type="EMBL" id="MBO2990271.1"/>
    </source>
</evidence>
<evidence type="ECO:0000256" key="1">
    <source>
        <dbReference type="ARBA" id="ARBA00022512"/>
    </source>
</evidence>
<dbReference type="GO" id="GO:0004035">
    <property type="term" value="F:alkaline phosphatase activity"/>
    <property type="evidence" value="ECO:0007669"/>
    <property type="project" value="TreeGrafter"/>
</dbReference>
<feature type="binding site" evidence="7">
    <location>
        <position position="369"/>
    </location>
    <ligand>
        <name>Zn(2+)</name>
        <dbReference type="ChEBI" id="CHEBI:29105"/>
        <label>2</label>
    </ligand>
</feature>
<feature type="region of interest" description="Disordered" evidence="9">
    <location>
        <begin position="485"/>
        <end position="535"/>
    </location>
</feature>